<reference evidence="2 3" key="1">
    <citation type="submission" date="2018-08" db="EMBL/GenBank/DDBJ databases">
        <title>Aphanomyces genome sequencing and annotation.</title>
        <authorList>
            <person name="Minardi D."/>
            <person name="Oidtmann B."/>
            <person name="Van Der Giezen M."/>
            <person name="Studholme D.J."/>
        </authorList>
    </citation>
    <scope>NUCLEOTIDE SEQUENCE [LARGE SCALE GENOMIC DNA]</scope>
    <source>
        <strain evidence="2 3">NJM0002</strain>
    </source>
</reference>
<sequence>MTSGDLLQGPNESRGADTVPRSSLFPPPTDASPTAAPPVDANVEDRPSTGDAWPPLDSDRPRATVSEPSCPLGSAAPLRSVPLTPSLQPSPSRVTTFEPDNSVLPSANPDLDFQPIRGRNLGNVEFNQPITAFGADSSQPISALNVGDGPGISPSTHTVEATSTPLQPAARNSGNQQPLDYSQVLRGFTAATRQSARAAFVTPPAAAIDAILLELAKPKRDRADVLNQIDLARPYTPKLATARFTVDTGDALTNLSNETIMSSLFASTQTNTVKALLPEFVQVTRLGRGGLMISVTSASVRKTLGGQYLSILGKKYPIPMQEEHPLDPLCYMDITGIRDTFDSTQFYRKLTQMGVDVVYQSHRAVIPGTSCHTNAWRVYFVGGSIPDELKILGEPINQIKFQKFHYRVYFKGTKGTPFKGTNGVSSHCLDLEVKRPRTDAAMDDPHLTSRPLSSPTDPVSEPVVTNDPKRPKSQTNVQRNLTKALNPVQTDTATPRAFASSLQTSITEDLPANPFCVNGPGEHIEVYEDDGEPDIDDTISVADAQLEMEVDAPFQEVVRRGKRKERARTAPMKLVDFASPNFFAVLRNTNVGFRPLQWSESHDIITYIPTFERQTLSEDTRDECVTTLHQVGGVVSFDVESMSVDRLHDVIEASLYQLHQEELADAKRTFREAAADSLGDLGALVRHGQVDKIWTQTQKKPLSANVILHELAQHDPSTFASLIQLHTWQRWMAASTAYKVQPFRDTFKQLFGSSRLSAAHLQTRRGELRERTNENNHVSISAEQLELEDALSLFEVWFCIMAPTFFQKDAWVLSGSNDTGTSELSSAYCLVAPKPSHP</sequence>
<feature type="compositionally biased region" description="Low complexity" evidence="1">
    <location>
        <begin position="31"/>
        <end position="41"/>
    </location>
</feature>
<feature type="region of interest" description="Disordered" evidence="1">
    <location>
        <begin position="437"/>
        <end position="478"/>
    </location>
</feature>
<name>A0A418ARF4_9STRA</name>
<dbReference type="Proteomes" id="UP000285060">
    <property type="component" value="Unassembled WGS sequence"/>
</dbReference>
<dbReference type="AlphaFoldDB" id="A0A418ARF4"/>
<dbReference type="VEuPathDB" id="FungiDB:H310_11691"/>
<gene>
    <name evidence="2" type="ORF">DYB32_006480</name>
</gene>
<comment type="caution">
    <text evidence="2">The sequence shown here is derived from an EMBL/GenBank/DDBJ whole genome shotgun (WGS) entry which is preliminary data.</text>
</comment>
<evidence type="ECO:0000256" key="1">
    <source>
        <dbReference type="SAM" id="MobiDB-lite"/>
    </source>
</evidence>
<feature type="compositionally biased region" description="Polar residues" evidence="1">
    <location>
        <begin position="83"/>
        <end position="105"/>
    </location>
</feature>
<organism evidence="2 3">
    <name type="scientific">Aphanomyces invadans</name>
    <dbReference type="NCBI Taxonomy" id="157072"/>
    <lineage>
        <taxon>Eukaryota</taxon>
        <taxon>Sar</taxon>
        <taxon>Stramenopiles</taxon>
        <taxon>Oomycota</taxon>
        <taxon>Saprolegniomycetes</taxon>
        <taxon>Saprolegniales</taxon>
        <taxon>Verrucalvaceae</taxon>
        <taxon>Aphanomyces</taxon>
    </lineage>
</organism>
<evidence type="ECO:0000313" key="2">
    <source>
        <dbReference type="EMBL" id="RHY27862.1"/>
    </source>
</evidence>
<evidence type="ECO:0000313" key="3">
    <source>
        <dbReference type="Proteomes" id="UP000285060"/>
    </source>
</evidence>
<feature type="compositionally biased region" description="Basic and acidic residues" evidence="1">
    <location>
        <begin position="437"/>
        <end position="447"/>
    </location>
</feature>
<proteinExistence type="predicted"/>
<feature type="region of interest" description="Disordered" evidence="1">
    <location>
        <begin position="1"/>
        <end position="111"/>
    </location>
</feature>
<dbReference type="EMBL" id="QUSY01000692">
    <property type="protein sequence ID" value="RHY27862.1"/>
    <property type="molecule type" value="Genomic_DNA"/>
</dbReference>
<keyword evidence="3" id="KW-1185">Reference proteome</keyword>
<protein>
    <submittedName>
        <fullName evidence="2">Uncharacterized protein</fullName>
    </submittedName>
</protein>
<accession>A0A418ARF4</accession>